<dbReference type="Proteomes" id="UP000243686">
    <property type="component" value="Unassembled WGS sequence"/>
</dbReference>
<dbReference type="Gene3D" id="3.40.33.10">
    <property type="entry name" value="CAP"/>
    <property type="match status" value="2"/>
</dbReference>
<feature type="non-terminal residue" evidence="2">
    <location>
        <position position="371"/>
    </location>
</feature>
<dbReference type="SUPFAM" id="SSF55797">
    <property type="entry name" value="PR-1-like"/>
    <property type="match status" value="2"/>
</dbReference>
<evidence type="ECO:0000313" key="3">
    <source>
        <dbReference type="Proteomes" id="UP000243686"/>
    </source>
</evidence>
<evidence type="ECO:0000313" key="2">
    <source>
        <dbReference type="EMBL" id="OON17466.1"/>
    </source>
</evidence>
<dbReference type="InterPro" id="IPR014044">
    <property type="entry name" value="CAP_dom"/>
</dbReference>
<accession>A0A1S8WSM1</accession>
<dbReference type="EMBL" id="KV895319">
    <property type="protein sequence ID" value="OON17466.1"/>
    <property type="molecule type" value="Genomic_DNA"/>
</dbReference>
<dbReference type="InterPro" id="IPR001283">
    <property type="entry name" value="CRISP-related"/>
</dbReference>
<keyword evidence="3" id="KW-1185">Reference proteome</keyword>
<dbReference type="Pfam" id="PF00188">
    <property type="entry name" value="CAP"/>
    <property type="match status" value="1"/>
</dbReference>
<organism evidence="2 3">
    <name type="scientific">Opisthorchis viverrini</name>
    <name type="common">Southeast Asian liver fluke</name>
    <dbReference type="NCBI Taxonomy" id="6198"/>
    <lineage>
        <taxon>Eukaryota</taxon>
        <taxon>Metazoa</taxon>
        <taxon>Spiralia</taxon>
        <taxon>Lophotrochozoa</taxon>
        <taxon>Platyhelminthes</taxon>
        <taxon>Trematoda</taxon>
        <taxon>Digenea</taxon>
        <taxon>Opisthorchiida</taxon>
        <taxon>Opisthorchiata</taxon>
        <taxon>Opisthorchiidae</taxon>
        <taxon>Opisthorchis</taxon>
    </lineage>
</organism>
<protein>
    <submittedName>
        <fullName evidence="2">SCP-like protein</fullName>
    </submittedName>
</protein>
<sequence length="371" mass="42512">MISKDMLCIFAMANFHILLFCITSSLGGQFFSQQQFQQYHNLYRRNLVEGSVPNQPRAKYLPDLVFDERLARDARNWAERCVFKHDDDAGDGENLAASSHVSVNPVTLWFEEHKLYTFAKVTDTNIKGTGHYTQMEQEITLERCTSRSVDTPQAETIWTKNLIKGREDLVHSGLGKLTLCALQYWLRCPKAETLLSIILVDMVSTQHHASETLSPEKFRDLHNAFRKMILNGSVLDNKLNEDAKKWAEKCVYKHQAKINDGENLAVSSDINENPVELWFGKHKTYKFGKLTNQTSTETDPYILVSKTHMVLNNHLLNQAIFAETPTTTFSYRSFGKKTKHLECYQNFCETMKDGKGNPVGQAYFSVCRYSP</sequence>
<feature type="domain" description="SCP" evidence="1">
    <location>
        <begin position="34"/>
        <end position="142"/>
    </location>
</feature>
<gene>
    <name evidence="2" type="ORF">X801_06695</name>
</gene>
<name>A0A1S8WSM1_OPIVI</name>
<proteinExistence type="predicted"/>
<evidence type="ECO:0000259" key="1">
    <source>
        <dbReference type="SMART" id="SM00198"/>
    </source>
</evidence>
<dbReference type="InterPro" id="IPR035940">
    <property type="entry name" value="CAP_sf"/>
</dbReference>
<reference evidence="2 3" key="1">
    <citation type="submission" date="2015-03" db="EMBL/GenBank/DDBJ databases">
        <title>Draft genome of the nematode, Opisthorchis viverrini.</title>
        <authorList>
            <person name="Mitreva M."/>
        </authorList>
    </citation>
    <scope>NUCLEOTIDE SEQUENCE [LARGE SCALE GENOMIC DNA]</scope>
    <source>
        <strain evidence="2">Khon Kaen</strain>
    </source>
</reference>
<dbReference type="SMART" id="SM00198">
    <property type="entry name" value="SCP"/>
    <property type="match status" value="1"/>
</dbReference>
<dbReference type="PANTHER" id="PTHR10334">
    <property type="entry name" value="CYSTEINE-RICH SECRETORY PROTEIN-RELATED"/>
    <property type="match status" value="1"/>
</dbReference>
<dbReference type="AlphaFoldDB" id="A0A1S8WSM1"/>
<dbReference type="CDD" id="cd05380">
    <property type="entry name" value="CAP_euk"/>
    <property type="match status" value="1"/>
</dbReference>